<keyword evidence="8" id="KW-1185">Reference proteome</keyword>
<keyword evidence="1" id="KW-0723">Serine/threonine-protein kinase</keyword>
<reference evidence="7 8" key="1">
    <citation type="journal article" date="2013" name="Proc. Natl. Acad. Sci. U.S.A.">
        <title>The king cobra genome reveals dynamic gene evolution and adaptation in the snake venom system.</title>
        <authorList>
            <person name="Vonk F.J."/>
            <person name="Casewell N.R."/>
            <person name="Henkel C.V."/>
            <person name="Heimberg A.M."/>
            <person name="Jansen H.J."/>
            <person name="McCleary R.J."/>
            <person name="Kerkkamp H.M."/>
            <person name="Vos R.A."/>
            <person name="Guerreiro I."/>
            <person name="Calvete J.J."/>
            <person name="Wuster W."/>
            <person name="Woods A.E."/>
            <person name="Logan J.M."/>
            <person name="Harrison R.A."/>
            <person name="Castoe T.A."/>
            <person name="de Koning A.P."/>
            <person name="Pollock D.D."/>
            <person name="Yandell M."/>
            <person name="Calderon D."/>
            <person name="Renjifo C."/>
            <person name="Currier R.B."/>
            <person name="Salgado D."/>
            <person name="Pla D."/>
            <person name="Sanz L."/>
            <person name="Hyder A.S."/>
            <person name="Ribeiro J.M."/>
            <person name="Arntzen J.W."/>
            <person name="van den Thillart G.E."/>
            <person name="Boetzer M."/>
            <person name="Pirovano W."/>
            <person name="Dirks R.P."/>
            <person name="Spaink H.P."/>
            <person name="Duboule D."/>
            <person name="McGlinn E."/>
            <person name="Kini R.M."/>
            <person name="Richardson M.K."/>
        </authorList>
    </citation>
    <scope>NUCLEOTIDE SEQUENCE</scope>
    <source>
        <tissue evidence="7">Blood</tissue>
    </source>
</reference>
<dbReference type="Gene3D" id="3.30.200.20">
    <property type="entry name" value="Phosphorylase Kinase, domain 1"/>
    <property type="match status" value="1"/>
</dbReference>
<protein>
    <recommendedName>
        <fullName evidence="6">Protein kinase domain-containing protein</fullName>
    </recommendedName>
</protein>
<evidence type="ECO:0000313" key="8">
    <source>
        <dbReference type="Proteomes" id="UP000018936"/>
    </source>
</evidence>
<comment type="caution">
    <text evidence="7">The sequence shown here is derived from an EMBL/GenBank/DDBJ whole genome shotgun (WGS) entry which is preliminary data.</text>
</comment>
<keyword evidence="2" id="KW-0808">Transferase</keyword>
<dbReference type="AlphaFoldDB" id="V8PFX1"/>
<sequence length="196" mass="22341">MDGYDEVAHTLTESRVLKNTRHPFLTSLKYSFQTKDRLCFVMEYVNGGESFDVLARELNVDLMIQLLPQWSYGSGSQKELGLLQHFGESSMLTSSLEGLYITPQCTILLLLFVLSTVEFPYLDPDSAFTEMLKGSAPQLPCPDSPFVDMPSQQSPSCYHCLEQCEPAEKDILHKKMENILFRHSTLHRGGRWRVVQ</sequence>
<dbReference type="InterPro" id="IPR011009">
    <property type="entry name" value="Kinase-like_dom_sf"/>
</dbReference>
<dbReference type="OrthoDB" id="63267at2759"/>
<dbReference type="EMBL" id="AZIM01000170">
    <property type="protein sequence ID" value="ETE72856.1"/>
    <property type="molecule type" value="Genomic_DNA"/>
</dbReference>
<dbReference type="Pfam" id="PF00069">
    <property type="entry name" value="Pkinase"/>
    <property type="match status" value="1"/>
</dbReference>
<keyword evidence="4" id="KW-0418">Kinase</keyword>
<organism evidence="7 8">
    <name type="scientific">Ophiophagus hannah</name>
    <name type="common">King cobra</name>
    <name type="synonym">Naja hannah</name>
    <dbReference type="NCBI Taxonomy" id="8665"/>
    <lineage>
        <taxon>Eukaryota</taxon>
        <taxon>Metazoa</taxon>
        <taxon>Chordata</taxon>
        <taxon>Craniata</taxon>
        <taxon>Vertebrata</taxon>
        <taxon>Euteleostomi</taxon>
        <taxon>Lepidosauria</taxon>
        <taxon>Squamata</taxon>
        <taxon>Bifurcata</taxon>
        <taxon>Unidentata</taxon>
        <taxon>Episquamata</taxon>
        <taxon>Toxicofera</taxon>
        <taxon>Serpentes</taxon>
        <taxon>Colubroidea</taxon>
        <taxon>Elapidae</taxon>
        <taxon>Elapinae</taxon>
        <taxon>Ophiophagus</taxon>
    </lineage>
</organism>
<evidence type="ECO:0000256" key="4">
    <source>
        <dbReference type="ARBA" id="ARBA00022777"/>
    </source>
</evidence>
<name>V8PFX1_OPHHA</name>
<keyword evidence="5" id="KW-0067">ATP-binding</keyword>
<dbReference type="InterPro" id="IPR000719">
    <property type="entry name" value="Prot_kinase_dom"/>
</dbReference>
<dbReference type="GO" id="GO:0005524">
    <property type="term" value="F:ATP binding"/>
    <property type="evidence" value="ECO:0007669"/>
    <property type="project" value="UniProtKB-KW"/>
</dbReference>
<dbReference type="Proteomes" id="UP000018936">
    <property type="component" value="Unassembled WGS sequence"/>
</dbReference>
<evidence type="ECO:0000256" key="2">
    <source>
        <dbReference type="ARBA" id="ARBA00022679"/>
    </source>
</evidence>
<accession>V8PFX1</accession>
<gene>
    <name evidence="7" type="ORF">L345_01311</name>
</gene>
<proteinExistence type="predicted"/>
<dbReference type="GO" id="GO:0004674">
    <property type="term" value="F:protein serine/threonine kinase activity"/>
    <property type="evidence" value="ECO:0007669"/>
    <property type="project" value="UniProtKB-KW"/>
</dbReference>
<feature type="domain" description="Protein kinase" evidence="6">
    <location>
        <begin position="8"/>
        <end position="58"/>
    </location>
</feature>
<keyword evidence="3" id="KW-0547">Nucleotide-binding</keyword>
<evidence type="ECO:0000259" key="6">
    <source>
        <dbReference type="Pfam" id="PF00069"/>
    </source>
</evidence>
<feature type="non-terminal residue" evidence="7">
    <location>
        <position position="1"/>
    </location>
</feature>
<evidence type="ECO:0000256" key="1">
    <source>
        <dbReference type="ARBA" id="ARBA00022527"/>
    </source>
</evidence>
<dbReference type="SUPFAM" id="SSF56112">
    <property type="entry name" value="Protein kinase-like (PK-like)"/>
    <property type="match status" value="1"/>
</dbReference>
<evidence type="ECO:0000313" key="7">
    <source>
        <dbReference type="EMBL" id="ETE72856.1"/>
    </source>
</evidence>
<dbReference type="PANTHER" id="PTHR24351">
    <property type="entry name" value="RIBOSOMAL PROTEIN S6 KINASE"/>
    <property type="match status" value="1"/>
</dbReference>
<evidence type="ECO:0000256" key="3">
    <source>
        <dbReference type="ARBA" id="ARBA00022741"/>
    </source>
</evidence>
<evidence type="ECO:0000256" key="5">
    <source>
        <dbReference type="ARBA" id="ARBA00022840"/>
    </source>
</evidence>